<reference evidence="3" key="1">
    <citation type="journal article" date="2021" name="New Phytol.">
        <title>Evolutionary innovations through gain and loss of genes in the ectomycorrhizal Boletales.</title>
        <authorList>
            <person name="Wu G."/>
            <person name="Miyauchi S."/>
            <person name="Morin E."/>
            <person name="Kuo A."/>
            <person name="Drula E."/>
            <person name="Varga T."/>
            <person name="Kohler A."/>
            <person name="Feng B."/>
            <person name="Cao Y."/>
            <person name="Lipzen A."/>
            <person name="Daum C."/>
            <person name="Hundley H."/>
            <person name="Pangilinan J."/>
            <person name="Johnson J."/>
            <person name="Barry K."/>
            <person name="LaButti K."/>
            <person name="Ng V."/>
            <person name="Ahrendt S."/>
            <person name="Min B."/>
            <person name="Choi I.G."/>
            <person name="Park H."/>
            <person name="Plett J.M."/>
            <person name="Magnuson J."/>
            <person name="Spatafora J.W."/>
            <person name="Nagy L.G."/>
            <person name="Henrissat B."/>
            <person name="Grigoriev I.V."/>
            <person name="Yang Z.L."/>
            <person name="Xu J."/>
            <person name="Martin F.M."/>
        </authorList>
    </citation>
    <scope>NUCLEOTIDE SEQUENCE</scope>
    <source>
        <strain evidence="3">KKN 215</strain>
    </source>
</reference>
<feature type="compositionally biased region" description="Low complexity" evidence="1">
    <location>
        <begin position="92"/>
        <end position="102"/>
    </location>
</feature>
<evidence type="ECO:0000259" key="2">
    <source>
        <dbReference type="Pfam" id="PF13649"/>
    </source>
</evidence>
<feature type="compositionally biased region" description="Polar residues" evidence="1">
    <location>
        <begin position="592"/>
        <end position="607"/>
    </location>
</feature>
<feature type="region of interest" description="Disordered" evidence="1">
    <location>
        <begin position="859"/>
        <end position="963"/>
    </location>
</feature>
<dbReference type="CDD" id="cd02440">
    <property type="entry name" value="AdoMet_MTases"/>
    <property type="match status" value="1"/>
</dbReference>
<feature type="region of interest" description="Disordered" evidence="1">
    <location>
        <begin position="413"/>
        <end position="439"/>
    </location>
</feature>
<feature type="region of interest" description="Disordered" evidence="1">
    <location>
        <begin position="680"/>
        <end position="699"/>
    </location>
</feature>
<sequence>MLAPQPTRLRSYSSPPLPRPETSSLPPARDHYAPSPSSFRPLRAPVPVRSAPTSPKYREDPPSAQPKVKPLPLFPSPAPSQPRKFFRLKRPSSSSAALQSSYDSDREVLGPSLSSKRDAPSPIPPRPPRNPARGILSRRPQSSGGVSSSPISAKKPAPPPQSRSHMRSLVPVGSLAFPLSVTPDSYGVQRRNSKRALPPPVQPTIREDPPPHPGLQFSTADRTILEELKQKILAKDAQFQIRNRKKHHPYATVEVPYPTCYDRRVVDNDIWETKSFQEACGSVTWHAFEEPPLRVLDLGCGVGTWILDSARIWKDTSFVGLDIVPLHPDLQLVGSSQLASRITWVQGNFLEPLPFQDEEFDYVHIKRIARGVPEDKWDVLFEEISRVLKPGGALEIIEEDLYFPGSLRKPSTFHSSPYAPSPSPEPRTGDRPRAPTPLSSFYTLAKNGSAVSTNGAFGYPARPPLPSRSHTEPLVPLLSRSPTDATDATVVVVPDFQPVARTSDQSSQSSLTQAPVNPRDHSVLEFIYEQMHSARFINLEPLSLLANAMTLYFKDMRTHPPIIASFPPIPADDSHSDRSRLSSNSSGMREPSLSQRSPRSSTGSDPHSQSHHQPEKRPSVTAHALRTGSSVFLTLDDSRLDAFSPNPHAPFPAHHPKPPPRSKLRAQVTDSPLSDELLRLPGTQDRPSAFPKLSQQSQRKLSRLPNPKFEFDLGLLNLHLLLRVEEILGCAEAMWDFVLDYQQLHGPRRLSFTRPMTKPRQLVHTKISRLRAEESMHQTLLNLTRQGFDTLLSRFDFDMKDSTGLGSAVGSRLNWMASPAEPSDARLEYDSFCSEYARYQLDPIGYHRAPSTFFNGNESTPLLTSSDEGHSVSSSSHWDGTDSSSGHHHHHHGHHHSLHSNAIHGSSGHSPHLFDSKASPRLGDGFAHSSLGQEGKPNASQARLSPHFSDMDESIHPPPPSERQCRTLRVMVAWKA</sequence>
<proteinExistence type="predicted"/>
<evidence type="ECO:0000313" key="3">
    <source>
        <dbReference type="EMBL" id="KAH8104809.1"/>
    </source>
</evidence>
<feature type="region of interest" description="Disordered" evidence="1">
    <location>
        <begin position="564"/>
        <end position="623"/>
    </location>
</feature>
<name>A0A8K0UW45_9AGAR</name>
<feature type="compositionally biased region" description="Low complexity" evidence="1">
    <location>
        <begin position="131"/>
        <end position="155"/>
    </location>
</feature>
<feature type="domain" description="Methyltransferase" evidence="2">
    <location>
        <begin position="295"/>
        <end position="392"/>
    </location>
</feature>
<feature type="compositionally biased region" description="Pro residues" evidence="1">
    <location>
        <begin position="121"/>
        <end position="130"/>
    </location>
</feature>
<dbReference type="PANTHER" id="PTHR43591:SF24">
    <property type="entry name" value="2-METHOXY-6-POLYPRENYL-1,4-BENZOQUINOL METHYLASE, MITOCHONDRIAL"/>
    <property type="match status" value="1"/>
</dbReference>
<dbReference type="PANTHER" id="PTHR43591">
    <property type="entry name" value="METHYLTRANSFERASE"/>
    <property type="match status" value="1"/>
</dbReference>
<feature type="compositionally biased region" description="Basic residues" evidence="1">
    <location>
        <begin position="886"/>
        <end position="898"/>
    </location>
</feature>
<comment type="caution">
    <text evidence="3">The sequence shown here is derived from an EMBL/GenBank/DDBJ whole genome shotgun (WGS) entry which is preliminary data.</text>
</comment>
<feature type="compositionally biased region" description="Low complexity" evidence="1">
    <location>
        <begin position="1"/>
        <end position="14"/>
    </location>
</feature>
<organism evidence="3 4">
    <name type="scientific">Cristinia sonorae</name>
    <dbReference type="NCBI Taxonomy" id="1940300"/>
    <lineage>
        <taxon>Eukaryota</taxon>
        <taxon>Fungi</taxon>
        <taxon>Dikarya</taxon>
        <taxon>Basidiomycota</taxon>
        <taxon>Agaricomycotina</taxon>
        <taxon>Agaricomycetes</taxon>
        <taxon>Agaricomycetidae</taxon>
        <taxon>Agaricales</taxon>
        <taxon>Pleurotineae</taxon>
        <taxon>Stephanosporaceae</taxon>
        <taxon>Cristinia</taxon>
    </lineage>
</organism>
<dbReference type="EMBL" id="JAEVFJ010000005">
    <property type="protein sequence ID" value="KAH8104809.1"/>
    <property type="molecule type" value="Genomic_DNA"/>
</dbReference>
<evidence type="ECO:0000256" key="1">
    <source>
        <dbReference type="SAM" id="MobiDB-lite"/>
    </source>
</evidence>
<evidence type="ECO:0000313" key="4">
    <source>
        <dbReference type="Proteomes" id="UP000813824"/>
    </source>
</evidence>
<dbReference type="InterPro" id="IPR029063">
    <property type="entry name" value="SAM-dependent_MTases_sf"/>
</dbReference>
<keyword evidence="4" id="KW-1185">Reference proteome</keyword>
<gene>
    <name evidence="3" type="ORF">BXZ70DRAFT_618872</name>
</gene>
<dbReference type="Proteomes" id="UP000813824">
    <property type="component" value="Unassembled WGS sequence"/>
</dbReference>
<feature type="compositionally biased region" description="Basic residues" evidence="1">
    <location>
        <begin position="654"/>
        <end position="664"/>
    </location>
</feature>
<feature type="region of interest" description="Disordered" evidence="1">
    <location>
        <begin position="643"/>
        <end position="670"/>
    </location>
</feature>
<dbReference type="InterPro" id="IPR041698">
    <property type="entry name" value="Methyltransf_25"/>
</dbReference>
<feature type="region of interest" description="Disordered" evidence="1">
    <location>
        <begin position="184"/>
        <end position="214"/>
    </location>
</feature>
<dbReference type="AlphaFoldDB" id="A0A8K0UW45"/>
<feature type="region of interest" description="Disordered" evidence="1">
    <location>
        <begin position="1"/>
        <end position="166"/>
    </location>
</feature>
<dbReference type="Gene3D" id="3.40.50.150">
    <property type="entry name" value="Vaccinia Virus protein VP39"/>
    <property type="match status" value="1"/>
</dbReference>
<dbReference type="OrthoDB" id="2013972at2759"/>
<feature type="compositionally biased region" description="Low complexity" evidence="1">
    <location>
        <begin position="871"/>
        <end position="884"/>
    </location>
</feature>
<dbReference type="Pfam" id="PF13649">
    <property type="entry name" value="Methyltransf_25"/>
    <property type="match status" value="1"/>
</dbReference>
<accession>A0A8K0UW45</accession>
<dbReference type="SUPFAM" id="SSF53335">
    <property type="entry name" value="S-adenosyl-L-methionine-dependent methyltransferases"/>
    <property type="match status" value="1"/>
</dbReference>
<protein>
    <recommendedName>
        <fullName evidence="2">Methyltransferase domain-containing protein</fullName>
    </recommendedName>
</protein>
<dbReference type="GO" id="GO:0008168">
    <property type="term" value="F:methyltransferase activity"/>
    <property type="evidence" value="ECO:0007669"/>
    <property type="project" value="TreeGrafter"/>
</dbReference>
<feature type="region of interest" description="Disordered" evidence="1">
    <location>
        <begin position="455"/>
        <end position="474"/>
    </location>
</feature>